<feature type="transmembrane region" description="Helical" evidence="7">
    <location>
        <begin position="138"/>
        <end position="162"/>
    </location>
</feature>
<dbReference type="RefSeq" id="WP_022274071.1">
    <property type="nucleotide sequence ID" value="NZ_JACRTJ010000021.1"/>
</dbReference>
<dbReference type="InterPro" id="IPR003370">
    <property type="entry name" value="Chromate_transpt"/>
</dbReference>
<feature type="transmembrane region" description="Helical" evidence="7">
    <location>
        <begin position="105"/>
        <end position="126"/>
    </location>
</feature>
<name>A0ABR7NTN8_9FIRM</name>
<evidence type="ECO:0000256" key="5">
    <source>
        <dbReference type="ARBA" id="ARBA00022989"/>
    </source>
</evidence>
<evidence type="ECO:0000256" key="6">
    <source>
        <dbReference type="ARBA" id="ARBA00023136"/>
    </source>
</evidence>
<comment type="subcellular location">
    <subcellularLocation>
        <location evidence="1">Cell membrane</location>
        <topology evidence="1">Multi-pass membrane protein</topology>
    </subcellularLocation>
</comment>
<sequence length="190" mass="19969">MIYLELFWTFFKIGAFTFGGGYAMLPLIQAEVESHGWMASADLVNFVAVSESTPGPFAVNISTYVGTELAGIPGGIFATLGVVLPSFLIILLVARCFEAFRNSRIVSGCMAGLKPAVIGLIGTAVLSVGKTVFFPQGFSTGVLGGMSFYISLAIFLLMTVLAFKKVHPILLICLSAVIGICAGYGLGLPV</sequence>
<reference evidence="8 9" key="1">
    <citation type="submission" date="2020-08" db="EMBL/GenBank/DDBJ databases">
        <title>Genome public.</title>
        <authorList>
            <person name="Liu C."/>
            <person name="Sun Q."/>
        </authorList>
    </citation>
    <scope>NUCLEOTIDE SEQUENCE [LARGE SCALE GENOMIC DNA]</scope>
    <source>
        <strain evidence="8 9">BX10</strain>
    </source>
</reference>
<keyword evidence="6 7" id="KW-0472">Membrane</keyword>
<dbReference type="InterPro" id="IPR052518">
    <property type="entry name" value="CHR_Transporter"/>
</dbReference>
<evidence type="ECO:0000256" key="7">
    <source>
        <dbReference type="SAM" id="Phobius"/>
    </source>
</evidence>
<evidence type="ECO:0000313" key="8">
    <source>
        <dbReference type="EMBL" id="MBC8599485.1"/>
    </source>
</evidence>
<accession>A0ABR7NTN8</accession>
<keyword evidence="9" id="KW-1185">Reference proteome</keyword>
<proteinExistence type="inferred from homology"/>
<feature type="transmembrane region" description="Helical" evidence="7">
    <location>
        <begin position="7"/>
        <end position="28"/>
    </location>
</feature>
<gene>
    <name evidence="8" type="ORF">H8708_09650</name>
</gene>
<evidence type="ECO:0000313" key="9">
    <source>
        <dbReference type="Proteomes" id="UP000647491"/>
    </source>
</evidence>
<dbReference type="Pfam" id="PF02417">
    <property type="entry name" value="Chromate_transp"/>
    <property type="match status" value="1"/>
</dbReference>
<dbReference type="Proteomes" id="UP000647491">
    <property type="component" value="Unassembled WGS sequence"/>
</dbReference>
<evidence type="ECO:0000256" key="3">
    <source>
        <dbReference type="ARBA" id="ARBA00022475"/>
    </source>
</evidence>
<feature type="transmembrane region" description="Helical" evidence="7">
    <location>
        <begin position="72"/>
        <end position="93"/>
    </location>
</feature>
<evidence type="ECO:0000256" key="1">
    <source>
        <dbReference type="ARBA" id="ARBA00004651"/>
    </source>
</evidence>
<comment type="caution">
    <text evidence="8">The sequence shown here is derived from an EMBL/GenBank/DDBJ whole genome shotgun (WGS) entry which is preliminary data.</text>
</comment>
<dbReference type="PANTHER" id="PTHR43663:SF1">
    <property type="entry name" value="CHROMATE TRANSPORTER"/>
    <property type="match status" value="1"/>
</dbReference>
<evidence type="ECO:0000256" key="4">
    <source>
        <dbReference type="ARBA" id="ARBA00022692"/>
    </source>
</evidence>
<dbReference type="PANTHER" id="PTHR43663">
    <property type="entry name" value="CHROMATE TRANSPORT PROTEIN-RELATED"/>
    <property type="match status" value="1"/>
</dbReference>
<evidence type="ECO:0000256" key="2">
    <source>
        <dbReference type="ARBA" id="ARBA00005262"/>
    </source>
</evidence>
<keyword evidence="3" id="KW-1003">Cell membrane</keyword>
<keyword evidence="4 7" id="KW-0812">Transmembrane</keyword>
<comment type="similarity">
    <text evidence="2">Belongs to the chromate ion transporter (CHR) (TC 2.A.51) family.</text>
</comment>
<feature type="transmembrane region" description="Helical" evidence="7">
    <location>
        <begin position="169"/>
        <end position="187"/>
    </location>
</feature>
<dbReference type="EMBL" id="JACRTJ010000021">
    <property type="protein sequence ID" value="MBC8599485.1"/>
    <property type="molecule type" value="Genomic_DNA"/>
</dbReference>
<protein>
    <submittedName>
        <fullName evidence="8">Chromate transporter</fullName>
    </submittedName>
</protein>
<organism evidence="8 9">
    <name type="scientific">Enterocloster hominis</name>
    <name type="common">ex Liu et al. 2021</name>
    <dbReference type="NCBI Taxonomy" id="2763663"/>
    <lineage>
        <taxon>Bacteria</taxon>
        <taxon>Bacillati</taxon>
        <taxon>Bacillota</taxon>
        <taxon>Clostridia</taxon>
        <taxon>Lachnospirales</taxon>
        <taxon>Lachnospiraceae</taxon>
        <taxon>Enterocloster</taxon>
    </lineage>
</organism>
<keyword evidence="5 7" id="KW-1133">Transmembrane helix</keyword>